<dbReference type="EMBL" id="CP130144">
    <property type="protein sequence ID" value="WNZ44146.1"/>
    <property type="molecule type" value="Genomic_DNA"/>
</dbReference>
<dbReference type="CDD" id="cd05403">
    <property type="entry name" value="NT_KNTase_like"/>
    <property type="match status" value="1"/>
</dbReference>
<dbReference type="InterPro" id="IPR052548">
    <property type="entry name" value="Type_VII_TA_antitoxin"/>
</dbReference>
<dbReference type="SUPFAM" id="SSF81301">
    <property type="entry name" value="Nucleotidyltransferase"/>
    <property type="match status" value="1"/>
</dbReference>
<dbReference type="Pfam" id="PF01909">
    <property type="entry name" value="NTP_transf_2"/>
    <property type="match status" value="1"/>
</dbReference>
<organism evidence="2">
    <name type="scientific">Leptolyngbya boryana CZ1</name>
    <dbReference type="NCBI Taxonomy" id="3060204"/>
    <lineage>
        <taxon>Bacteria</taxon>
        <taxon>Bacillati</taxon>
        <taxon>Cyanobacteriota</taxon>
        <taxon>Cyanophyceae</taxon>
        <taxon>Leptolyngbyales</taxon>
        <taxon>Leptolyngbyaceae</taxon>
        <taxon>Leptolyngbya group</taxon>
        <taxon>Leptolyngbya</taxon>
    </lineage>
</organism>
<keyword evidence="2" id="KW-0548">Nucleotidyltransferase</keyword>
<dbReference type="Gene3D" id="3.30.460.10">
    <property type="entry name" value="Beta Polymerase, domain 2"/>
    <property type="match status" value="1"/>
</dbReference>
<dbReference type="PANTHER" id="PTHR33933:SF1">
    <property type="entry name" value="PROTEIN ADENYLYLTRANSFERASE MNTA-RELATED"/>
    <property type="match status" value="1"/>
</dbReference>
<feature type="domain" description="Polymerase nucleotidyl transferase" evidence="1">
    <location>
        <begin position="32"/>
        <end position="82"/>
    </location>
</feature>
<dbReference type="PANTHER" id="PTHR33933">
    <property type="entry name" value="NUCLEOTIDYLTRANSFERASE"/>
    <property type="match status" value="1"/>
</dbReference>
<gene>
    <name evidence="2" type="ORF">Q2T42_20160</name>
</gene>
<protein>
    <submittedName>
        <fullName evidence="2">Nucleotidyltransferase domain-containing protein</fullName>
        <ecNumber evidence="2">2.7.7.-</ecNumber>
    </submittedName>
</protein>
<accession>A0AA96WQD3</accession>
<dbReference type="EC" id="2.7.7.-" evidence="2"/>
<reference evidence="2" key="2">
    <citation type="submission" date="2023-07" db="EMBL/GenBank/DDBJ databases">
        <authorList>
            <person name="Bai X.-H."/>
            <person name="Wang H.-H."/>
            <person name="Wang J."/>
            <person name="Ma M.-Y."/>
            <person name="Hu H.-H."/>
            <person name="Song Z.-L."/>
            <person name="Ma H.-G."/>
            <person name="Fan Y."/>
            <person name="Du C.-Y."/>
            <person name="Xu J.-C."/>
        </authorList>
    </citation>
    <scope>NUCLEOTIDE SEQUENCE</scope>
    <source>
        <strain evidence="2">CZ1</strain>
    </source>
</reference>
<proteinExistence type="predicted"/>
<dbReference type="RefSeq" id="WP_316426336.1">
    <property type="nucleotide sequence ID" value="NZ_CP130144.1"/>
</dbReference>
<evidence type="ECO:0000313" key="2">
    <source>
        <dbReference type="EMBL" id="WNZ44146.1"/>
    </source>
</evidence>
<dbReference type="GO" id="GO:0016779">
    <property type="term" value="F:nucleotidyltransferase activity"/>
    <property type="evidence" value="ECO:0007669"/>
    <property type="project" value="UniProtKB-KW"/>
</dbReference>
<evidence type="ECO:0000259" key="1">
    <source>
        <dbReference type="Pfam" id="PF01909"/>
    </source>
</evidence>
<sequence>MSDQATNLPVLEERNDLNPKIRRVLNHLKYELTELYHERLAALVLYGSFARCEETNASDVDVLVVLEGEVSQVEEIWRMGEVGMKLLLEYDELVSVVPTSQADFLNSDSPLLQAIRREGILV</sequence>
<name>A0AA96WQD3_LEPBY</name>
<keyword evidence="2" id="KW-0808">Transferase</keyword>
<dbReference type="InterPro" id="IPR043519">
    <property type="entry name" value="NT_sf"/>
</dbReference>
<dbReference type="InterPro" id="IPR002934">
    <property type="entry name" value="Polymerase_NTP_transf_dom"/>
</dbReference>
<reference evidence="2" key="1">
    <citation type="journal article" date="2023" name="Plants (Basel)">
        <title>Genomic Analysis of Leptolyngbya boryana CZ1 Reveals Efficient Carbon Fixation Modules.</title>
        <authorList>
            <person name="Bai X."/>
            <person name="Wang H."/>
            <person name="Cheng W."/>
            <person name="Wang J."/>
            <person name="Ma M."/>
            <person name="Hu H."/>
            <person name="Song Z."/>
            <person name="Ma H."/>
            <person name="Fan Y."/>
            <person name="Du C."/>
            <person name="Xu J."/>
        </authorList>
    </citation>
    <scope>NUCLEOTIDE SEQUENCE</scope>
    <source>
        <strain evidence="2">CZ1</strain>
    </source>
</reference>
<dbReference type="AlphaFoldDB" id="A0AA96WQD3"/>